<reference evidence="1 2" key="1">
    <citation type="submission" date="2020-10" db="EMBL/GenBank/DDBJ databases">
        <title>Myceligenerans pegani sp. nov., an endophytic actinomycete isolated from Peganum harmala L. in Xinjiang, China.</title>
        <authorList>
            <person name="Xin L."/>
        </authorList>
    </citation>
    <scope>NUCLEOTIDE SEQUENCE [LARGE SCALE GENOMIC DNA]</scope>
    <source>
        <strain evidence="1 2">TRM65318</strain>
    </source>
</reference>
<dbReference type="Pfam" id="PF05742">
    <property type="entry name" value="TANGO2"/>
    <property type="match status" value="1"/>
</dbReference>
<dbReference type="EMBL" id="JADAQT010000089">
    <property type="protein sequence ID" value="MBE1876825.1"/>
    <property type="molecule type" value="Genomic_DNA"/>
</dbReference>
<dbReference type="Proteomes" id="UP000625527">
    <property type="component" value="Unassembled WGS sequence"/>
</dbReference>
<dbReference type="PANTHER" id="PTHR17985">
    <property type="entry name" value="SER/THR-RICH PROTEIN T10 IN DGCR REGION"/>
    <property type="match status" value="1"/>
</dbReference>
<proteinExistence type="predicted"/>
<name>A0ABR9MZJ6_9MICO</name>
<organism evidence="1 2">
    <name type="scientific">Myceligenerans pegani</name>
    <dbReference type="NCBI Taxonomy" id="2776917"/>
    <lineage>
        <taxon>Bacteria</taxon>
        <taxon>Bacillati</taxon>
        <taxon>Actinomycetota</taxon>
        <taxon>Actinomycetes</taxon>
        <taxon>Micrococcales</taxon>
        <taxon>Promicromonosporaceae</taxon>
        <taxon>Myceligenerans</taxon>
    </lineage>
</organism>
<dbReference type="InterPro" id="IPR008551">
    <property type="entry name" value="TANGO2"/>
</dbReference>
<dbReference type="PANTHER" id="PTHR17985:SF8">
    <property type="entry name" value="TRANSPORT AND GOLGI ORGANIZATION PROTEIN 2 HOMOLOG"/>
    <property type="match status" value="1"/>
</dbReference>
<evidence type="ECO:0000313" key="2">
    <source>
        <dbReference type="Proteomes" id="UP000625527"/>
    </source>
</evidence>
<accession>A0ABR9MZJ6</accession>
<comment type="caution">
    <text evidence="1">The sequence shown here is derived from an EMBL/GenBank/DDBJ whole genome shotgun (WGS) entry which is preliminary data.</text>
</comment>
<protein>
    <submittedName>
        <fullName evidence="1">NRDE family protein</fullName>
    </submittedName>
</protein>
<gene>
    <name evidence="1" type="ORF">IHE71_14090</name>
</gene>
<evidence type="ECO:0000313" key="1">
    <source>
        <dbReference type="EMBL" id="MBE1876825.1"/>
    </source>
</evidence>
<sequence>MCTVLLRLDPAADWPLLLAAVRDELTDRPWEPPGEYWPQEAPGLVGGRDRLAGGTWLAVRGGPRPGVAAVLNGSFMNRLEQAPPGSPPSSTRPSRGRLPLQALTAGVPDAAELRAYEVVHLLVADADGARLVSWDGHDVTDVEIPPGDHIITNEGLDVAEDPLVPHFAPLLGRAGRPAVADDIPGEPIPHAATAEWWGDWVDLVRGDGLAEDDPRALLVRHDLPDGRVFGSTSATLLALGREPGQVRMDFTGTPSDPDWKRVEI</sequence>
<dbReference type="RefSeq" id="WP_192863382.1">
    <property type="nucleotide sequence ID" value="NZ_JADAQT010000089.1"/>
</dbReference>
<keyword evidence="2" id="KW-1185">Reference proteome</keyword>